<dbReference type="SUPFAM" id="SSF88659">
    <property type="entry name" value="Sigma3 and sigma4 domains of RNA polymerase sigma factors"/>
    <property type="match status" value="1"/>
</dbReference>
<reference evidence="1" key="1">
    <citation type="submission" date="2019-08" db="EMBL/GenBank/DDBJ databases">
        <authorList>
            <person name="Kucharzyk K."/>
            <person name="Murdoch R.W."/>
            <person name="Higgins S."/>
            <person name="Loffler F."/>
        </authorList>
    </citation>
    <scope>NUCLEOTIDE SEQUENCE</scope>
</reference>
<dbReference type="InterPro" id="IPR036388">
    <property type="entry name" value="WH-like_DNA-bd_sf"/>
</dbReference>
<organism evidence="1">
    <name type="scientific">bioreactor metagenome</name>
    <dbReference type="NCBI Taxonomy" id="1076179"/>
    <lineage>
        <taxon>unclassified sequences</taxon>
        <taxon>metagenomes</taxon>
        <taxon>ecological metagenomes</taxon>
    </lineage>
</organism>
<name>A0A644W260_9ZZZZ</name>
<proteinExistence type="predicted"/>
<dbReference type="EMBL" id="VSSQ01000575">
    <property type="protein sequence ID" value="MPL97805.1"/>
    <property type="molecule type" value="Genomic_DNA"/>
</dbReference>
<accession>A0A644W260</accession>
<evidence type="ECO:0008006" key="2">
    <source>
        <dbReference type="Google" id="ProtNLM"/>
    </source>
</evidence>
<comment type="caution">
    <text evidence="1">The sequence shown here is derived from an EMBL/GenBank/DDBJ whole genome shotgun (WGS) entry which is preliminary data.</text>
</comment>
<protein>
    <recommendedName>
        <fullName evidence="2">RNA polymerase sigma-70 region 4 domain-containing protein</fullName>
    </recommendedName>
</protein>
<dbReference type="AlphaFoldDB" id="A0A644W260"/>
<dbReference type="Gene3D" id="1.10.10.10">
    <property type="entry name" value="Winged helix-like DNA-binding domain superfamily/Winged helix DNA-binding domain"/>
    <property type="match status" value="1"/>
</dbReference>
<dbReference type="PROSITE" id="PS51257">
    <property type="entry name" value="PROKAR_LIPOPROTEIN"/>
    <property type="match status" value="1"/>
</dbReference>
<gene>
    <name evidence="1" type="ORF">SDC9_44000</name>
</gene>
<evidence type="ECO:0000313" key="1">
    <source>
        <dbReference type="EMBL" id="MPL97805.1"/>
    </source>
</evidence>
<sequence length="190" mass="22117">MGNRAHKYVPVFLLAVISCCRVPSLIFHFQISTITRWMTDTMAKYQKITDYQAKYLDVSKGIIDVLEKNDRQMEYLQYDIKAERCRIDSTSGTVTYLPSREDSYERLLEGNKQFPSDDEDVDDAAIKAVMIEKMLTCLNHLSTEEQELITALFFKSKSEHQVSREASIPQRTIHDRKIKILAKLKKLMEK</sequence>
<dbReference type="InterPro" id="IPR013324">
    <property type="entry name" value="RNA_pol_sigma_r3/r4-like"/>
</dbReference>